<name>A0ABT7TUV8_9MICO</name>
<keyword evidence="4" id="KW-1185">Reference proteome</keyword>
<keyword evidence="2" id="KW-0472">Membrane</keyword>
<dbReference type="RefSeq" id="WP_289475545.1">
    <property type="nucleotide sequence ID" value="NZ_JAUCMN010000015.1"/>
</dbReference>
<gene>
    <name evidence="3" type="ORF">QUG93_15770</name>
</gene>
<evidence type="ECO:0000256" key="1">
    <source>
        <dbReference type="SAM" id="MobiDB-lite"/>
    </source>
</evidence>
<dbReference type="EMBL" id="JAUCMN010000015">
    <property type="protein sequence ID" value="MDM7893149.1"/>
    <property type="molecule type" value="Genomic_DNA"/>
</dbReference>
<sequence>MQVGWVSALVAIAGAVVAAVSVVVTVVEGRRMRRNTEFSVHRDLWWQRWSRVVERALSGDPADHDAAAFMTHALTTRSWVTADDEWVLTELERTERGRRRSASPTDDAGEGGRSR</sequence>
<evidence type="ECO:0000313" key="3">
    <source>
        <dbReference type="EMBL" id="MDM7893149.1"/>
    </source>
</evidence>
<feature type="transmembrane region" description="Helical" evidence="2">
    <location>
        <begin position="6"/>
        <end position="27"/>
    </location>
</feature>
<feature type="region of interest" description="Disordered" evidence="1">
    <location>
        <begin position="93"/>
        <end position="115"/>
    </location>
</feature>
<accession>A0ABT7TUV8</accession>
<evidence type="ECO:0000256" key="2">
    <source>
        <dbReference type="SAM" id="Phobius"/>
    </source>
</evidence>
<protein>
    <submittedName>
        <fullName evidence="3">Uncharacterized protein</fullName>
    </submittedName>
</protein>
<keyword evidence="2" id="KW-0812">Transmembrane</keyword>
<dbReference type="Proteomes" id="UP001236404">
    <property type="component" value="Unassembled WGS sequence"/>
</dbReference>
<comment type="caution">
    <text evidence="3">The sequence shown here is derived from an EMBL/GenBank/DDBJ whole genome shotgun (WGS) entry which is preliminary data.</text>
</comment>
<reference evidence="3 4" key="1">
    <citation type="submission" date="2023-06" db="EMBL/GenBank/DDBJ databases">
        <authorList>
            <person name="Feng G."/>
            <person name="Li J."/>
            <person name="Zhu H."/>
        </authorList>
    </citation>
    <scope>NUCLEOTIDE SEQUENCE [LARGE SCALE GENOMIC DNA]</scope>
    <source>
        <strain evidence="3 4">RHCKG28</strain>
    </source>
</reference>
<proteinExistence type="predicted"/>
<organism evidence="3 4">
    <name type="scientific">Curtobacterium caseinilyticum</name>
    <dbReference type="NCBI Taxonomy" id="3055137"/>
    <lineage>
        <taxon>Bacteria</taxon>
        <taxon>Bacillati</taxon>
        <taxon>Actinomycetota</taxon>
        <taxon>Actinomycetes</taxon>
        <taxon>Micrococcales</taxon>
        <taxon>Microbacteriaceae</taxon>
        <taxon>Curtobacterium</taxon>
    </lineage>
</organism>
<evidence type="ECO:0000313" key="4">
    <source>
        <dbReference type="Proteomes" id="UP001236404"/>
    </source>
</evidence>
<keyword evidence="2" id="KW-1133">Transmembrane helix</keyword>